<proteinExistence type="predicted"/>
<comment type="caution">
    <text evidence="1">The sequence shown here is derived from an EMBL/GenBank/DDBJ whole genome shotgun (WGS) entry which is preliminary data.</text>
</comment>
<reference evidence="1 2" key="1">
    <citation type="submission" date="2024-01" db="EMBL/GenBank/DDBJ databases">
        <title>Genome assemblies of Stephania.</title>
        <authorList>
            <person name="Yang L."/>
        </authorList>
    </citation>
    <scope>NUCLEOTIDE SEQUENCE [LARGE SCALE GENOMIC DNA]</scope>
    <source>
        <strain evidence="1">JXDWG</strain>
        <tissue evidence="1">Leaf</tissue>
    </source>
</reference>
<dbReference type="Proteomes" id="UP001419268">
    <property type="component" value="Unassembled WGS sequence"/>
</dbReference>
<name>A0AAP0IMF2_9MAGN</name>
<evidence type="ECO:0000313" key="1">
    <source>
        <dbReference type="EMBL" id="KAK9118122.1"/>
    </source>
</evidence>
<sequence>MVCGREKEIKTLQAAKKKNENNVPRSPPKTPKNCQNWVPNAYFRVWFCDTCAEDDQMVVMSLFSGLCHVSECDWLGLLAWMTWRF</sequence>
<accession>A0AAP0IMF2</accession>
<dbReference type="AlphaFoldDB" id="A0AAP0IMF2"/>
<evidence type="ECO:0000313" key="2">
    <source>
        <dbReference type="Proteomes" id="UP001419268"/>
    </source>
</evidence>
<protein>
    <submittedName>
        <fullName evidence="1">Uncharacterized protein</fullName>
    </submittedName>
</protein>
<dbReference type="EMBL" id="JBBNAG010000007">
    <property type="protein sequence ID" value="KAK9118122.1"/>
    <property type="molecule type" value="Genomic_DNA"/>
</dbReference>
<keyword evidence="2" id="KW-1185">Reference proteome</keyword>
<gene>
    <name evidence="1" type="ORF">Scep_016215</name>
</gene>
<organism evidence="1 2">
    <name type="scientific">Stephania cephalantha</name>
    <dbReference type="NCBI Taxonomy" id="152367"/>
    <lineage>
        <taxon>Eukaryota</taxon>
        <taxon>Viridiplantae</taxon>
        <taxon>Streptophyta</taxon>
        <taxon>Embryophyta</taxon>
        <taxon>Tracheophyta</taxon>
        <taxon>Spermatophyta</taxon>
        <taxon>Magnoliopsida</taxon>
        <taxon>Ranunculales</taxon>
        <taxon>Menispermaceae</taxon>
        <taxon>Menispermoideae</taxon>
        <taxon>Cissampelideae</taxon>
        <taxon>Stephania</taxon>
    </lineage>
</organism>